<dbReference type="KEGG" id="ovi:T265_11437"/>
<keyword evidence="4" id="KW-1185">Reference proteome</keyword>
<feature type="region of interest" description="Disordered" evidence="1">
    <location>
        <begin position="483"/>
        <end position="523"/>
    </location>
</feature>
<feature type="compositionally biased region" description="Polar residues" evidence="1">
    <location>
        <begin position="483"/>
        <end position="495"/>
    </location>
</feature>
<dbReference type="RefSeq" id="XP_009176357.1">
    <property type="nucleotide sequence ID" value="XM_009178093.1"/>
</dbReference>
<dbReference type="Proteomes" id="UP000054324">
    <property type="component" value="Unassembled WGS sequence"/>
</dbReference>
<accession>A0A074Z2Z4</accession>
<sequence>MSVITTGDQPDSGRKEIIGVTYLSQPCFGRRRKVVVMCESDVSKFHLDDGFPRFRRCLLGETCVCEEDTRTFTYTFSISIYAQSLSGLNDHLKDIKDSSPNRKEPKRTLKTMTPQYFHIEYSPTDEEHTLSTDAVIFSNNSAKVYPSGLAPKAVSPWRNGNKIWIAWIETTVIKFTEERLDKILRACRKGGVKFKIWDCKEKCAIQTRFDRPRAFENLAGDNQQTVEAIVGKVVKFCERNILCSEDSNTTAGCTRNRDMLSPPHRGCAKKYRTIRVWSPYLEIWSPRNCIYENCTPKTLPQVLIIVIDRMTSLFNTDDSLPCNHDLFESLIVKKTVKYARNDSYFIHTSNFPIYRKRQHSQHAQTRARAGSRTSTSPQVHGQSWNTCSSQTAEKTRYRRPDFHQGTLTYDNTHGTIHILYTHQTFLYIGSDNTVNTHRLARAQGAGRQPLHKSTDNHGTRVAAKLRRKHVTAVRTFTKGLSHTISTDGANVGTSSKQRDENQTPRGKPNKTKASYSKTLLSDNSRKRNRDPLIEVLGSCCLVLNLAHCFVKQQAEMITVSKPTTVTRPATTTLSGSVLLTDETVLADVIVALQLEQPLLTETQCEYYKPVVIQLSRIKGLPTQPYANYNEMHRHCEPLQMTWCLHSNQRILELLLGTPLILDLYDRVPKKEDKPGCLHDKKPTPFGCKPKDDQFGMLSTNDPLPLVANRWVNSKALAMDRHPYGRATIYLGEAVTLHQKMLQYSVPVSPLSGTDFDTTITMRTAKEDFRKKKTGYVGYLDSNCEIILTIDLNFDVGSLTNSTIHQEPRLSTVERFICWLELADGYERDPRTTISAAYWISVSGSPASTSIPQALGAGSECPTVVSLTNLKKIVLFDTT</sequence>
<evidence type="ECO:0000313" key="4">
    <source>
        <dbReference type="Proteomes" id="UP000054324"/>
    </source>
</evidence>
<feature type="compositionally biased region" description="Polar residues" evidence="1">
    <location>
        <begin position="371"/>
        <end position="392"/>
    </location>
</feature>
<dbReference type="EMBL" id="KL597121">
    <property type="protein sequence ID" value="KER19897.1"/>
    <property type="molecule type" value="Genomic_DNA"/>
</dbReference>
<dbReference type="Pfam" id="PF15084">
    <property type="entry name" value="DUF4550"/>
    <property type="match status" value="1"/>
</dbReference>
<evidence type="ECO:0000259" key="2">
    <source>
        <dbReference type="Pfam" id="PF15084"/>
    </source>
</evidence>
<feature type="compositionally biased region" description="Polar residues" evidence="1">
    <location>
        <begin position="511"/>
        <end position="522"/>
    </location>
</feature>
<feature type="domain" description="DUF4550" evidence="2">
    <location>
        <begin position="115"/>
        <end position="214"/>
    </location>
</feature>
<organism evidence="3 4">
    <name type="scientific">Opisthorchis viverrini</name>
    <name type="common">Southeast Asian liver fluke</name>
    <dbReference type="NCBI Taxonomy" id="6198"/>
    <lineage>
        <taxon>Eukaryota</taxon>
        <taxon>Metazoa</taxon>
        <taxon>Spiralia</taxon>
        <taxon>Lophotrochozoa</taxon>
        <taxon>Platyhelminthes</taxon>
        <taxon>Trematoda</taxon>
        <taxon>Digenea</taxon>
        <taxon>Opisthorchiida</taxon>
        <taxon>Opisthorchiata</taxon>
        <taxon>Opisthorchiidae</taxon>
        <taxon>Opisthorchis</taxon>
    </lineage>
</organism>
<dbReference type="OrthoDB" id="188352at2759"/>
<feature type="region of interest" description="Disordered" evidence="1">
    <location>
        <begin position="359"/>
        <end position="392"/>
    </location>
</feature>
<evidence type="ECO:0000256" key="1">
    <source>
        <dbReference type="SAM" id="MobiDB-lite"/>
    </source>
</evidence>
<gene>
    <name evidence="3" type="ORF">T265_11437</name>
</gene>
<dbReference type="AlphaFoldDB" id="A0A074Z2Z4"/>
<dbReference type="InterPro" id="IPR027876">
    <property type="entry name" value="DUF4550"/>
</dbReference>
<reference evidence="3 4" key="1">
    <citation type="submission" date="2013-11" db="EMBL/GenBank/DDBJ databases">
        <title>Opisthorchis viverrini - life in the bile duct.</title>
        <authorList>
            <person name="Young N.D."/>
            <person name="Nagarajan N."/>
            <person name="Lin S.J."/>
            <person name="Korhonen P.K."/>
            <person name="Jex A.R."/>
            <person name="Hall R.S."/>
            <person name="Safavi-Hemami H."/>
            <person name="Kaewkong W."/>
            <person name="Bertrand D."/>
            <person name="Gao S."/>
            <person name="Seet Q."/>
            <person name="Wongkham S."/>
            <person name="Teh B.T."/>
            <person name="Wongkham C."/>
            <person name="Intapan P.M."/>
            <person name="Maleewong W."/>
            <person name="Yang X."/>
            <person name="Hu M."/>
            <person name="Wang Z."/>
            <person name="Hofmann A."/>
            <person name="Sternberg P.W."/>
            <person name="Tan P."/>
            <person name="Wang J."/>
            <person name="Gasser R.B."/>
        </authorList>
    </citation>
    <scope>NUCLEOTIDE SEQUENCE [LARGE SCALE GENOMIC DNA]</scope>
</reference>
<dbReference type="CTD" id="20325605"/>
<proteinExistence type="predicted"/>
<dbReference type="GeneID" id="20325605"/>
<dbReference type="PANTHER" id="PTHR33667:SF7">
    <property type="entry name" value="RIKEN CDNA 1810020O05 GENE"/>
    <property type="match status" value="1"/>
</dbReference>
<dbReference type="PANTHER" id="PTHR33667">
    <property type="entry name" value="SI:DKEY-57N24.6"/>
    <property type="match status" value="1"/>
</dbReference>
<protein>
    <recommendedName>
        <fullName evidence="2">DUF4550 domain-containing protein</fullName>
    </recommendedName>
</protein>
<dbReference type="STRING" id="6198.A0A074Z2Z4"/>
<evidence type="ECO:0000313" key="3">
    <source>
        <dbReference type="EMBL" id="KER19897.1"/>
    </source>
</evidence>
<name>A0A074Z2Z4_OPIVI</name>